<dbReference type="PANTHER" id="PTHR10806">
    <property type="entry name" value="SIGNAL PEPTIDASE COMPLEX CATALYTIC SUBUNIT SEC11"/>
    <property type="match status" value="1"/>
</dbReference>
<dbReference type="NCBIfam" id="TIGR02228">
    <property type="entry name" value="sigpep_I_arch"/>
    <property type="match status" value="1"/>
</dbReference>
<feature type="transmembrane region" description="Helical" evidence="6">
    <location>
        <begin position="272"/>
        <end position="292"/>
    </location>
</feature>
<dbReference type="GO" id="GO:0006465">
    <property type="term" value="P:signal peptide processing"/>
    <property type="evidence" value="ECO:0007669"/>
    <property type="project" value="InterPro"/>
</dbReference>
<proteinExistence type="predicted"/>
<evidence type="ECO:0000256" key="2">
    <source>
        <dbReference type="ARBA" id="ARBA00022692"/>
    </source>
</evidence>
<keyword evidence="8" id="KW-1185">Reference proteome</keyword>
<feature type="compositionally biased region" description="Basic and acidic residues" evidence="5">
    <location>
        <begin position="214"/>
        <end position="223"/>
    </location>
</feature>
<dbReference type="CDD" id="cd06530">
    <property type="entry name" value="S26_SPase_I"/>
    <property type="match status" value="1"/>
</dbReference>
<dbReference type="InterPro" id="IPR001733">
    <property type="entry name" value="Peptidase_S26B"/>
</dbReference>
<dbReference type="AlphaFoldDB" id="A0A1I5Q9R5"/>
<dbReference type="InterPro" id="IPR019533">
    <property type="entry name" value="Peptidase_S26"/>
</dbReference>
<dbReference type="OrthoDB" id="313567at2157"/>
<keyword evidence="3 6" id="KW-1133">Transmembrane helix</keyword>
<accession>A0A1I5Q9R5</accession>
<evidence type="ECO:0000256" key="3">
    <source>
        <dbReference type="ARBA" id="ARBA00022989"/>
    </source>
</evidence>
<dbReference type="RefSeq" id="WP_074876753.1">
    <property type="nucleotide sequence ID" value="NZ_FOXI01000003.1"/>
</dbReference>
<dbReference type="PANTHER" id="PTHR10806:SF6">
    <property type="entry name" value="SIGNAL PEPTIDASE COMPLEX CATALYTIC SUBUNIT SEC11"/>
    <property type="match status" value="1"/>
</dbReference>
<evidence type="ECO:0000256" key="6">
    <source>
        <dbReference type="SAM" id="Phobius"/>
    </source>
</evidence>
<feature type="region of interest" description="Disordered" evidence="5">
    <location>
        <begin position="1"/>
        <end position="45"/>
    </location>
</feature>
<comment type="subcellular location">
    <subcellularLocation>
        <location evidence="1">Membrane</location>
    </subcellularLocation>
</comment>
<dbReference type="PRINTS" id="PR00728">
    <property type="entry name" value="SIGNALPTASE"/>
</dbReference>
<dbReference type="GO" id="GO:0016020">
    <property type="term" value="C:membrane"/>
    <property type="evidence" value="ECO:0007669"/>
    <property type="project" value="UniProtKB-SubCell"/>
</dbReference>
<sequence length="328" mass="34160">MTETDDTTDERTDTTATAEGSDPADAPPDDQVPSEPRDADGSGSAQRVTLRRVLNVLGVLLLLAVVAPFVVYAVPGVVGADASFVVLSGSMEPAISAGDVVVVESVPPGAIAVDDVVTYSRSDEGATVTHRVIEVDDTGDERVFYTKGDANEDADQRPVPASALVGSVVLTIPYIGYVIQFVGTRTGFALLVVLPFGALLVTEVGSYLRRRRHGDGQATERESPAPVRTTAERDASTEAVAISSTDMLLTLGVLAAVLPYLGFVALQRESALSIGIAVGFGTAFALLAGVFISARLRERSQASGTRDSAVPDRPTAASDGGTTPEEER</sequence>
<protein>
    <submittedName>
        <fullName evidence="7">Signal peptidase, endoplasmic reticulum-type</fullName>
    </submittedName>
</protein>
<organism evidence="7 8">
    <name type="scientific">Halolamina pelagica</name>
    <dbReference type="NCBI Taxonomy" id="699431"/>
    <lineage>
        <taxon>Archaea</taxon>
        <taxon>Methanobacteriati</taxon>
        <taxon>Methanobacteriota</taxon>
        <taxon>Stenosarchaea group</taxon>
        <taxon>Halobacteria</taxon>
        <taxon>Halobacteriales</taxon>
        <taxon>Haloferacaceae</taxon>
    </lineage>
</organism>
<gene>
    <name evidence="7" type="ORF">SAMN05216277_103326</name>
</gene>
<feature type="region of interest" description="Disordered" evidence="5">
    <location>
        <begin position="211"/>
        <end position="234"/>
    </location>
</feature>
<evidence type="ECO:0000313" key="7">
    <source>
        <dbReference type="EMBL" id="SFP43019.1"/>
    </source>
</evidence>
<dbReference type="GO" id="GO:0004252">
    <property type="term" value="F:serine-type endopeptidase activity"/>
    <property type="evidence" value="ECO:0007669"/>
    <property type="project" value="InterPro"/>
</dbReference>
<keyword evidence="2 6" id="KW-0812">Transmembrane</keyword>
<feature type="transmembrane region" description="Helical" evidence="6">
    <location>
        <begin position="174"/>
        <end position="202"/>
    </location>
</feature>
<evidence type="ECO:0000256" key="1">
    <source>
        <dbReference type="ARBA" id="ARBA00004370"/>
    </source>
</evidence>
<dbReference type="Gene3D" id="2.10.109.10">
    <property type="entry name" value="Umud Fragment, subunit A"/>
    <property type="match status" value="1"/>
</dbReference>
<evidence type="ECO:0000313" key="8">
    <source>
        <dbReference type="Proteomes" id="UP000183769"/>
    </source>
</evidence>
<name>A0A1I5Q9R5_9EURY</name>
<dbReference type="Proteomes" id="UP000183769">
    <property type="component" value="Unassembled WGS sequence"/>
</dbReference>
<reference evidence="8" key="1">
    <citation type="submission" date="2016-10" db="EMBL/GenBank/DDBJ databases">
        <authorList>
            <person name="Varghese N."/>
            <person name="Submissions S."/>
        </authorList>
    </citation>
    <scope>NUCLEOTIDE SEQUENCE [LARGE SCALE GENOMIC DNA]</scope>
    <source>
        <strain evidence="8">CGMCC 1.10329</strain>
    </source>
</reference>
<evidence type="ECO:0000256" key="5">
    <source>
        <dbReference type="SAM" id="MobiDB-lite"/>
    </source>
</evidence>
<evidence type="ECO:0000256" key="4">
    <source>
        <dbReference type="ARBA" id="ARBA00023136"/>
    </source>
</evidence>
<dbReference type="InterPro" id="IPR036286">
    <property type="entry name" value="LexA/Signal_pep-like_sf"/>
</dbReference>
<keyword evidence="4 6" id="KW-0472">Membrane</keyword>
<feature type="transmembrane region" description="Helical" evidence="6">
    <location>
        <begin position="53"/>
        <end position="74"/>
    </location>
</feature>
<dbReference type="SUPFAM" id="SSF51306">
    <property type="entry name" value="LexA/Signal peptidase"/>
    <property type="match status" value="1"/>
</dbReference>
<feature type="transmembrane region" description="Helical" evidence="6">
    <location>
        <begin position="247"/>
        <end position="266"/>
    </location>
</feature>
<feature type="region of interest" description="Disordered" evidence="5">
    <location>
        <begin position="301"/>
        <end position="328"/>
    </location>
</feature>
<dbReference type="EMBL" id="FOXI01000003">
    <property type="protein sequence ID" value="SFP43019.1"/>
    <property type="molecule type" value="Genomic_DNA"/>
</dbReference>